<comment type="similarity">
    <text evidence="2">Belongs to the protein kinase superfamily. CAMK Ser/Thr protein kinase family. SNF1 subfamily.</text>
</comment>
<gene>
    <name evidence="13" type="ORF">L1049_012975</name>
</gene>
<evidence type="ECO:0000256" key="2">
    <source>
        <dbReference type="ARBA" id="ARBA00006234"/>
    </source>
</evidence>
<evidence type="ECO:0000256" key="10">
    <source>
        <dbReference type="ARBA" id="ARBA00047899"/>
    </source>
</evidence>
<evidence type="ECO:0000256" key="9">
    <source>
        <dbReference type="ARBA" id="ARBA00023211"/>
    </source>
</evidence>
<keyword evidence="8" id="KW-0067">ATP-binding</keyword>
<evidence type="ECO:0000256" key="4">
    <source>
        <dbReference type="ARBA" id="ARBA00022527"/>
    </source>
</evidence>
<dbReference type="PANTHER" id="PTHR43895:SF145">
    <property type="entry name" value="CBL-INTERACTING SERINE_THREONINE-PROTEIN KINASE 9"/>
    <property type="match status" value="1"/>
</dbReference>
<keyword evidence="6" id="KW-0547">Nucleotide-binding</keyword>
<dbReference type="InterPro" id="IPR004041">
    <property type="entry name" value="NAF_dom"/>
</dbReference>
<comment type="caution">
    <text evidence="13">The sequence shown here is derived from an EMBL/GenBank/DDBJ whole genome shotgun (WGS) entry which is preliminary data.</text>
</comment>
<dbReference type="EC" id="2.7.11.1" evidence="3"/>
<evidence type="ECO:0000256" key="5">
    <source>
        <dbReference type="ARBA" id="ARBA00022679"/>
    </source>
</evidence>
<evidence type="ECO:0000313" key="14">
    <source>
        <dbReference type="Proteomes" id="UP001415857"/>
    </source>
</evidence>
<proteinExistence type="inferred from homology"/>
<sequence>MGLVKRETRFTSQHPANEIMSKIEEAAKPLGFNIRKHNYKMKLQGDKTGRKGHLSVATEVFEVAPSLHMVELRKTGGDTLEFHKFNVHRIVHASHVLND</sequence>
<comment type="catalytic activity">
    <reaction evidence="11">
        <text>L-seryl-[protein] + ATP = O-phospho-L-seryl-[protein] + ADP + H(+)</text>
        <dbReference type="Rhea" id="RHEA:17989"/>
        <dbReference type="Rhea" id="RHEA-COMP:9863"/>
        <dbReference type="Rhea" id="RHEA-COMP:11604"/>
        <dbReference type="ChEBI" id="CHEBI:15378"/>
        <dbReference type="ChEBI" id="CHEBI:29999"/>
        <dbReference type="ChEBI" id="CHEBI:30616"/>
        <dbReference type="ChEBI" id="CHEBI:83421"/>
        <dbReference type="ChEBI" id="CHEBI:456216"/>
        <dbReference type="EC" id="2.7.11.1"/>
    </reaction>
</comment>
<keyword evidence="4" id="KW-0723">Serine/threonine-protein kinase</keyword>
<protein>
    <recommendedName>
        <fullName evidence="3">non-specific serine/threonine protein kinase</fullName>
        <ecNumber evidence="3">2.7.11.1</ecNumber>
    </recommendedName>
</protein>
<keyword evidence="7" id="KW-0418">Kinase</keyword>
<dbReference type="PANTHER" id="PTHR43895">
    <property type="entry name" value="CALCIUM/CALMODULIN-DEPENDENT PROTEIN KINASE KINASE-RELATED"/>
    <property type="match status" value="1"/>
</dbReference>
<dbReference type="GO" id="GO:0005524">
    <property type="term" value="F:ATP binding"/>
    <property type="evidence" value="ECO:0007669"/>
    <property type="project" value="UniProtKB-KW"/>
</dbReference>
<dbReference type="Gene3D" id="3.30.310.80">
    <property type="entry name" value="Kinase associated domain 1, KA1"/>
    <property type="match status" value="1"/>
</dbReference>
<dbReference type="AlphaFoldDB" id="A0AAP0WWL0"/>
<keyword evidence="14" id="KW-1185">Reference proteome</keyword>
<evidence type="ECO:0000256" key="8">
    <source>
        <dbReference type="ARBA" id="ARBA00022840"/>
    </source>
</evidence>
<accession>A0AAP0WWL0</accession>
<evidence type="ECO:0000256" key="3">
    <source>
        <dbReference type="ARBA" id="ARBA00012513"/>
    </source>
</evidence>
<reference evidence="13 14" key="1">
    <citation type="journal article" date="2024" name="Plant J.">
        <title>Genome sequences and population genomics reveal climatic adaptation and genomic divergence between two closely related sweetgum species.</title>
        <authorList>
            <person name="Xu W.Q."/>
            <person name="Ren C.Q."/>
            <person name="Zhang X.Y."/>
            <person name="Comes H.P."/>
            <person name="Liu X.H."/>
            <person name="Li Y.G."/>
            <person name="Kettle C.J."/>
            <person name="Jalonen R."/>
            <person name="Gaisberger H."/>
            <person name="Ma Y.Z."/>
            <person name="Qiu Y.X."/>
        </authorList>
    </citation>
    <scope>NUCLEOTIDE SEQUENCE [LARGE SCALE GENOMIC DNA]</scope>
    <source>
        <strain evidence="13">Hangzhou</strain>
    </source>
</reference>
<dbReference type="CDD" id="cd12195">
    <property type="entry name" value="CIPK_C"/>
    <property type="match status" value="1"/>
</dbReference>
<organism evidence="13 14">
    <name type="scientific">Liquidambar formosana</name>
    <name type="common">Formosan gum</name>
    <dbReference type="NCBI Taxonomy" id="63359"/>
    <lineage>
        <taxon>Eukaryota</taxon>
        <taxon>Viridiplantae</taxon>
        <taxon>Streptophyta</taxon>
        <taxon>Embryophyta</taxon>
        <taxon>Tracheophyta</taxon>
        <taxon>Spermatophyta</taxon>
        <taxon>Magnoliopsida</taxon>
        <taxon>eudicotyledons</taxon>
        <taxon>Gunneridae</taxon>
        <taxon>Pentapetalae</taxon>
        <taxon>Saxifragales</taxon>
        <taxon>Altingiaceae</taxon>
        <taxon>Liquidambar</taxon>
    </lineage>
</organism>
<dbReference type="GO" id="GO:0004674">
    <property type="term" value="F:protein serine/threonine kinase activity"/>
    <property type="evidence" value="ECO:0007669"/>
    <property type="project" value="UniProtKB-KW"/>
</dbReference>
<evidence type="ECO:0000256" key="7">
    <source>
        <dbReference type="ARBA" id="ARBA00022777"/>
    </source>
</evidence>
<evidence type="ECO:0000256" key="1">
    <source>
        <dbReference type="ARBA" id="ARBA00001936"/>
    </source>
</evidence>
<evidence type="ECO:0000256" key="6">
    <source>
        <dbReference type="ARBA" id="ARBA00022741"/>
    </source>
</evidence>
<dbReference type="EMBL" id="JBBPBK010000008">
    <property type="protein sequence ID" value="KAK9279296.1"/>
    <property type="molecule type" value="Genomic_DNA"/>
</dbReference>
<name>A0AAP0WWL0_LIQFO</name>
<keyword evidence="5" id="KW-0808">Transferase</keyword>
<comment type="catalytic activity">
    <reaction evidence="10">
        <text>L-threonyl-[protein] + ATP = O-phospho-L-threonyl-[protein] + ADP + H(+)</text>
        <dbReference type="Rhea" id="RHEA:46608"/>
        <dbReference type="Rhea" id="RHEA-COMP:11060"/>
        <dbReference type="Rhea" id="RHEA-COMP:11605"/>
        <dbReference type="ChEBI" id="CHEBI:15378"/>
        <dbReference type="ChEBI" id="CHEBI:30013"/>
        <dbReference type="ChEBI" id="CHEBI:30616"/>
        <dbReference type="ChEBI" id="CHEBI:61977"/>
        <dbReference type="ChEBI" id="CHEBI:456216"/>
        <dbReference type="EC" id="2.7.11.1"/>
    </reaction>
</comment>
<evidence type="ECO:0000256" key="11">
    <source>
        <dbReference type="ARBA" id="ARBA00048679"/>
    </source>
</evidence>
<feature type="domain" description="NAF" evidence="12">
    <location>
        <begin position="2"/>
        <end position="36"/>
    </location>
</feature>
<comment type="cofactor">
    <cofactor evidence="1">
        <name>Mn(2+)</name>
        <dbReference type="ChEBI" id="CHEBI:29035"/>
    </cofactor>
</comment>
<dbReference type="FunFam" id="3.30.310.80:FF:000005">
    <property type="entry name" value="Non-specific serine/threonine protein kinase"/>
    <property type="match status" value="1"/>
</dbReference>
<evidence type="ECO:0000313" key="13">
    <source>
        <dbReference type="EMBL" id="KAK9279296.1"/>
    </source>
</evidence>
<keyword evidence="9" id="KW-0464">Manganese</keyword>
<evidence type="ECO:0000259" key="12">
    <source>
        <dbReference type="Pfam" id="PF03822"/>
    </source>
</evidence>
<dbReference type="Pfam" id="PF03822">
    <property type="entry name" value="NAF"/>
    <property type="match status" value="1"/>
</dbReference>
<dbReference type="GO" id="GO:0007165">
    <property type="term" value="P:signal transduction"/>
    <property type="evidence" value="ECO:0007669"/>
    <property type="project" value="InterPro"/>
</dbReference>
<dbReference type="Proteomes" id="UP001415857">
    <property type="component" value="Unassembled WGS sequence"/>
</dbReference>